<keyword evidence="6" id="KW-1185">Reference proteome</keyword>
<feature type="domain" description="Calcineurin-like phosphoesterase" evidence="4">
    <location>
        <begin position="50"/>
        <end position="267"/>
    </location>
</feature>
<dbReference type="InterPro" id="IPR029052">
    <property type="entry name" value="Metallo-depent_PP-like"/>
</dbReference>
<keyword evidence="1 3" id="KW-0732">Signal</keyword>
<dbReference type="Proteomes" id="UP000308181">
    <property type="component" value="Unassembled WGS sequence"/>
</dbReference>
<dbReference type="InterPro" id="IPR004843">
    <property type="entry name" value="Calcineurin-like_PHP"/>
</dbReference>
<dbReference type="PANTHER" id="PTHR10161:SF14">
    <property type="entry name" value="TARTRATE-RESISTANT ACID PHOSPHATASE TYPE 5"/>
    <property type="match status" value="1"/>
</dbReference>
<evidence type="ECO:0000256" key="3">
    <source>
        <dbReference type="SAM" id="SignalP"/>
    </source>
</evidence>
<evidence type="ECO:0000313" key="6">
    <source>
        <dbReference type="Proteomes" id="UP000308181"/>
    </source>
</evidence>
<comment type="caution">
    <text evidence="5">The sequence shown here is derived from an EMBL/GenBank/DDBJ whole genome shotgun (WGS) entry which is preliminary data.</text>
</comment>
<dbReference type="SUPFAM" id="SSF56300">
    <property type="entry name" value="Metallo-dependent phosphatases"/>
    <property type="match status" value="1"/>
</dbReference>
<accession>A0A4U1BZP3</accession>
<dbReference type="Pfam" id="PF00149">
    <property type="entry name" value="Metallophos"/>
    <property type="match status" value="1"/>
</dbReference>
<evidence type="ECO:0000313" key="5">
    <source>
        <dbReference type="EMBL" id="TKB98748.1"/>
    </source>
</evidence>
<organism evidence="5 6">
    <name type="scientific">Pedobacter cryophilus</name>
    <dbReference type="NCBI Taxonomy" id="2571271"/>
    <lineage>
        <taxon>Bacteria</taxon>
        <taxon>Pseudomonadati</taxon>
        <taxon>Bacteroidota</taxon>
        <taxon>Sphingobacteriia</taxon>
        <taxon>Sphingobacteriales</taxon>
        <taxon>Sphingobacteriaceae</taxon>
        <taxon>Pedobacter</taxon>
    </lineage>
</organism>
<dbReference type="Gene3D" id="3.60.21.10">
    <property type="match status" value="1"/>
</dbReference>
<keyword evidence="2" id="KW-0378">Hydrolase</keyword>
<sequence length="1249" mass="141634">MIPTKHPKLLILLVASLCYASCTTYKPFYAKSERDWKKANNPDSLTLDYTVFLVGDVGNPSLGEQEPTLKLMESQLYQIDTVFSNGKRDTVIKKTSSKKDVAIFLGDNIYEFGLPEVDASDRGEKEKKIIEQMRIVKDFAGKKIFIPGNHDWNKSRPGGLASIKRQEEFVENYLDSTDVFLPSNGCGGPVEIQMNNNLVVIVIDSEWWLTKYSKSNRYEQGCTSTTKEQLIAQVKDIVLRNKGKNIVLTEHHPLFSNGKHGGYYTFTDYMFPLTLVRDNLFIPLPVIGSIYPLLRQYGLSNQDLSNKDYQQLKNSLLAVLQDQKNVVIATGHEHALQLTKYKDLNHIISGAGSKNSALFKGNGALFGHGTKGFSRLNYYKNGQCWVEFWEPIGDGSKGELVYRAPLYSLPASKQDVKEENLINYSDSTKIMAVGEQYKASSVKRAIFGEHYRSVWATPIKIPYLELTSFAGGLTPLQLGGGNQTTSLRMMGKDGNQYQFRTVNKDPSALLPDGFTNTFADEFVQDQISSAHPFGALAVPGLANAVKVFHANPKLVYMPYSTLLGPYLQEVGGKVGIIEIRPDEDLSQFKSFGYTKNAVSTETMYEKLKEDNDNEVDQKSFLTARLFDMLIGDWDRHEDQWRWAEFEKDKKITYKPIPRDRDQVFTKFDGLLPKLIKGMIPDIQSFEKEIKDPAELSIAARNLDRNLLNQLSYPDWIKIAQTMQSQLTDSVIINSVKQMPPAAYQLTGELIIEKLKLRRNNLEKTAISYYKTLAKEVTISGSDKYEFLEINRTEDETIVNMYKVKKDGEKDGLIYTRNFDNQLTREINIYLLGEKDSLVIKGESKLPIKLRIVGGKGKDYLADEAKNGRTLLFDTPDNNFKDGSNTKIVKSESDWVNDYQPEGFKYDKKSLSINADFKNAKDGISIGLVHSIKHYGFRKQPYSYEQKASLLHSLQSRAYFAKYKSTFYSLLANKLDLVLDAKYAGPAYSFNYYGIGNSTTNINDEVDFYRVKSEVLTSSIFIQYQLSDHIKFGIGPGFDFTKILTRTEPTFLAAQNSTYTNPGRFATLKSYFNMSFVDNELAPKTGFKWNNSINYFNEINGEKDKFVHISSVVTTYGTPNIAFPVNFALRFGAETNIGNYKFYQANQIGNNHYLRGFRNQRFAGRTTYFANSEMRIPVSSFRNYIFTGDFGAYAFYDIAKVSSNIAENNNWHQGYGPGIWVNLYNKALLSLGYGFSKEGKVISFSTGFRF</sequence>
<dbReference type="EMBL" id="SWBP01000002">
    <property type="protein sequence ID" value="TKB98748.1"/>
    <property type="molecule type" value="Genomic_DNA"/>
</dbReference>
<dbReference type="RefSeq" id="WP_136825562.1">
    <property type="nucleotide sequence ID" value="NZ_SWBP01000002.1"/>
</dbReference>
<protein>
    <recommendedName>
        <fullName evidence="4">Calcineurin-like phosphoesterase domain-containing protein</fullName>
    </recommendedName>
</protein>
<feature type="chain" id="PRO_5020445641" description="Calcineurin-like phosphoesterase domain-containing protein" evidence="3">
    <location>
        <begin position="21"/>
        <end position="1249"/>
    </location>
</feature>
<dbReference type="AlphaFoldDB" id="A0A4U1BZP3"/>
<evidence type="ECO:0000256" key="1">
    <source>
        <dbReference type="ARBA" id="ARBA00022729"/>
    </source>
</evidence>
<dbReference type="GO" id="GO:0016787">
    <property type="term" value="F:hydrolase activity"/>
    <property type="evidence" value="ECO:0007669"/>
    <property type="project" value="UniProtKB-KW"/>
</dbReference>
<dbReference type="OrthoDB" id="333971at2"/>
<evidence type="ECO:0000259" key="4">
    <source>
        <dbReference type="Pfam" id="PF00149"/>
    </source>
</evidence>
<dbReference type="PANTHER" id="PTHR10161">
    <property type="entry name" value="TARTRATE-RESISTANT ACID PHOSPHATASE TYPE 5"/>
    <property type="match status" value="1"/>
</dbReference>
<feature type="signal peptide" evidence="3">
    <location>
        <begin position="1"/>
        <end position="20"/>
    </location>
</feature>
<name>A0A4U1BZP3_9SPHI</name>
<gene>
    <name evidence="5" type="ORF">FA046_06420</name>
</gene>
<proteinExistence type="predicted"/>
<reference evidence="5 6" key="1">
    <citation type="submission" date="2019-04" db="EMBL/GenBank/DDBJ databases">
        <title>Pedobacter sp. AR-3-17 sp. nov., isolated from Arctic soil.</title>
        <authorList>
            <person name="Dahal R.H."/>
            <person name="Kim D.-U."/>
        </authorList>
    </citation>
    <scope>NUCLEOTIDE SEQUENCE [LARGE SCALE GENOMIC DNA]</scope>
    <source>
        <strain evidence="5 6">AR-3-17</strain>
    </source>
</reference>
<dbReference type="InterPro" id="IPR051558">
    <property type="entry name" value="Metallophosphoesterase_PAP"/>
</dbReference>
<evidence type="ECO:0000256" key="2">
    <source>
        <dbReference type="ARBA" id="ARBA00022801"/>
    </source>
</evidence>